<keyword evidence="1" id="KW-0812">Transmembrane</keyword>
<evidence type="ECO:0000313" key="3">
    <source>
        <dbReference type="Proteomes" id="UP000238479"/>
    </source>
</evidence>
<gene>
    <name evidence="2" type="ORF">RchiOBHm_Chr7g0180991</name>
</gene>
<keyword evidence="1" id="KW-0472">Membrane</keyword>
<dbReference type="EMBL" id="PDCK01000045">
    <property type="protein sequence ID" value="PRQ16142.1"/>
    <property type="molecule type" value="Genomic_DNA"/>
</dbReference>
<accession>A0A2P6P2J0</accession>
<proteinExistence type="predicted"/>
<keyword evidence="3" id="KW-1185">Reference proteome</keyword>
<protein>
    <recommendedName>
        <fullName evidence="4">Transmembrane protein</fullName>
    </recommendedName>
</protein>
<dbReference type="AlphaFoldDB" id="A0A2P6P2J0"/>
<organism evidence="2 3">
    <name type="scientific">Rosa chinensis</name>
    <name type="common">China rose</name>
    <dbReference type="NCBI Taxonomy" id="74649"/>
    <lineage>
        <taxon>Eukaryota</taxon>
        <taxon>Viridiplantae</taxon>
        <taxon>Streptophyta</taxon>
        <taxon>Embryophyta</taxon>
        <taxon>Tracheophyta</taxon>
        <taxon>Spermatophyta</taxon>
        <taxon>Magnoliopsida</taxon>
        <taxon>eudicotyledons</taxon>
        <taxon>Gunneridae</taxon>
        <taxon>Pentapetalae</taxon>
        <taxon>rosids</taxon>
        <taxon>fabids</taxon>
        <taxon>Rosales</taxon>
        <taxon>Rosaceae</taxon>
        <taxon>Rosoideae</taxon>
        <taxon>Rosoideae incertae sedis</taxon>
        <taxon>Rosa</taxon>
    </lineage>
</organism>
<reference evidence="2 3" key="1">
    <citation type="journal article" date="2018" name="Nat. Genet.">
        <title>The Rosa genome provides new insights in the design of modern roses.</title>
        <authorList>
            <person name="Bendahmane M."/>
        </authorList>
    </citation>
    <scope>NUCLEOTIDE SEQUENCE [LARGE SCALE GENOMIC DNA]</scope>
    <source>
        <strain evidence="3">cv. Old Blush</strain>
    </source>
</reference>
<evidence type="ECO:0008006" key="4">
    <source>
        <dbReference type="Google" id="ProtNLM"/>
    </source>
</evidence>
<name>A0A2P6P2J0_ROSCH</name>
<feature type="transmembrane region" description="Helical" evidence="1">
    <location>
        <begin position="37"/>
        <end position="56"/>
    </location>
</feature>
<dbReference type="Proteomes" id="UP000238479">
    <property type="component" value="Chromosome 7"/>
</dbReference>
<dbReference type="Gramene" id="PRQ16142">
    <property type="protein sequence ID" value="PRQ16142"/>
    <property type="gene ID" value="RchiOBHm_Chr7g0180991"/>
</dbReference>
<evidence type="ECO:0000313" key="2">
    <source>
        <dbReference type="EMBL" id="PRQ16142.1"/>
    </source>
</evidence>
<evidence type="ECO:0000256" key="1">
    <source>
        <dbReference type="SAM" id="Phobius"/>
    </source>
</evidence>
<keyword evidence="1" id="KW-1133">Transmembrane helix</keyword>
<comment type="caution">
    <text evidence="2">The sequence shown here is derived from an EMBL/GenBank/DDBJ whole genome shotgun (WGS) entry which is preliminary data.</text>
</comment>
<sequence>MAVGGGGLDGLIRVVVDGGCWAVWASFLLGWTGAGPVMGSVYLGFFYSSFLFCIALKGCSIP</sequence>